<dbReference type="InterPro" id="IPR001611">
    <property type="entry name" value="Leu-rich_rpt"/>
</dbReference>
<dbReference type="GO" id="GO:0016020">
    <property type="term" value="C:membrane"/>
    <property type="evidence" value="ECO:0007669"/>
    <property type="project" value="UniProtKB-SubCell"/>
</dbReference>
<keyword evidence="2" id="KW-0433">Leucine-rich repeat</keyword>
<dbReference type="SUPFAM" id="SSF52058">
    <property type="entry name" value="L domain-like"/>
    <property type="match status" value="1"/>
</dbReference>
<dbReference type="FunFam" id="2.60.40.10:FF:000076">
    <property type="entry name" value="Leucine-rich repeat and Ig domain-containing 4"/>
    <property type="match status" value="1"/>
</dbReference>
<dbReference type="PANTHER" id="PTHR45842">
    <property type="entry name" value="SYNAPTIC ADHESION-LIKE MOLECULE SALM"/>
    <property type="match status" value="1"/>
</dbReference>
<evidence type="ECO:0000256" key="1">
    <source>
        <dbReference type="ARBA" id="ARBA00004167"/>
    </source>
</evidence>
<feature type="domain" description="Ig-like" evidence="12">
    <location>
        <begin position="1240"/>
        <end position="1329"/>
    </location>
</feature>
<evidence type="ECO:0000256" key="10">
    <source>
        <dbReference type="ARBA" id="ARBA00023319"/>
    </source>
</evidence>
<keyword evidence="9" id="KW-0325">Glycoprotein</keyword>
<dbReference type="InterPro" id="IPR000483">
    <property type="entry name" value="Cys-rich_flank_reg_C"/>
</dbReference>
<feature type="chain" id="PRO_5029828925" description="Ig-like domain-containing protein" evidence="11">
    <location>
        <begin position="28"/>
        <end position="1430"/>
    </location>
</feature>
<evidence type="ECO:0000256" key="2">
    <source>
        <dbReference type="ARBA" id="ARBA00022614"/>
    </source>
</evidence>
<evidence type="ECO:0000256" key="7">
    <source>
        <dbReference type="ARBA" id="ARBA00023136"/>
    </source>
</evidence>
<feature type="domain" description="Ig-like" evidence="12">
    <location>
        <begin position="1042"/>
        <end position="1137"/>
    </location>
</feature>
<dbReference type="Proteomes" id="UP000593565">
    <property type="component" value="Unassembled WGS sequence"/>
</dbReference>
<feature type="signal peptide" evidence="11">
    <location>
        <begin position="1"/>
        <end position="27"/>
    </location>
</feature>
<evidence type="ECO:0000256" key="6">
    <source>
        <dbReference type="ARBA" id="ARBA00022989"/>
    </source>
</evidence>
<evidence type="ECO:0000256" key="5">
    <source>
        <dbReference type="ARBA" id="ARBA00022737"/>
    </source>
</evidence>
<dbReference type="InterPro" id="IPR013098">
    <property type="entry name" value="Ig_I-set"/>
</dbReference>
<gene>
    <name evidence="13" type="ORF">AMELA_G00010910</name>
</gene>
<dbReference type="SMART" id="SM00409">
    <property type="entry name" value="IG"/>
    <property type="match status" value="10"/>
</dbReference>
<dbReference type="InterPro" id="IPR032675">
    <property type="entry name" value="LRR_dom_sf"/>
</dbReference>
<dbReference type="Pfam" id="PF13927">
    <property type="entry name" value="Ig_3"/>
    <property type="match status" value="5"/>
</dbReference>
<dbReference type="PROSITE" id="PS50835">
    <property type="entry name" value="IG_LIKE"/>
    <property type="match status" value="9"/>
</dbReference>
<keyword evidence="6" id="KW-1133">Transmembrane helix</keyword>
<dbReference type="InterPro" id="IPR036179">
    <property type="entry name" value="Ig-like_dom_sf"/>
</dbReference>
<organism evidence="13 14">
    <name type="scientific">Ameiurus melas</name>
    <name type="common">Black bullhead</name>
    <name type="synonym">Silurus melas</name>
    <dbReference type="NCBI Taxonomy" id="219545"/>
    <lineage>
        <taxon>Eukaryota</taxon>
        <taxon>Metazoa</taxon>
        <taxon>Chordata</taxon>
        <taxon>Craniata</taxon>
        <taxon>Vertebrata</taxon>
        <taxon>Euteleostomi</taxon>
        <taxon>Actinopterygii</taxon>
        <taxon>Neopterygii</taxon>
        <taxon>Teleostei</taxon>
        <taxon>Ostariophysi</taxon>
        <taxon>Siluriformes</taxon>
        <taxon>Ictaluridae</taxon>
        <taxon>Ameiurus</taxon>
    </lineage>
</organism>
<dbReference type="InterPro" id="IPR003598">
    <property type="entry name" value="Ig_sub2"/>
</dbReference>
<name>A0A7J6BGJ6_AMEME</name>
<feature type="domain" description="Ig-like" evidence="12">
    <location>
        <begin position="649"/>
        <end position="740"/>
    </location>
</feature>
<comment type="subcellular location">
    <subcellularLocation>
        <location evidence="1">Membrane</location>
        <topology evidence="1">Single-pass membrane protein</topology>
    </subcellularLocation>
</comment>
<dbReference type="Gene3D" id="2.60.40.10">
    <property type="entry name" value="Immunoglobulins"/>
    <property type="match status" value="10"/>
</dbReference>
<evidence type="ECO:0000259" key="12">
    <source>
        <dbReference type="PROSITE" id="PS50835"/>
    </source>
</evidence>
<feature type="domain" description="Ig-like" evidence="12">
    <location>
        <begin position="948"/>
        <end position="1036"/>
    </location>
</feature>
<keyword evidence="10" id="KW-0393">Immunoglobulin domain</keyword>
<dbReference type="SMART" id="SM00369">
    <property type="entry name" value="LRR_TYP"/>
    <property type="match status" value="5"/>
</dbReference>
<evidence type="ECO:0000256" key="3">
    <source>
        <dbReference type="ARBA" id="ARBA00022692"/>
    </source>
</evidence>
<dbReference type="InterPro" id="IPR050467">
    <property type="entry name" value="LRFN"/>
</dbReference>
<evidence type="ECO:0000313" key="13">
    <source>
        <dbReference type="EMBL" id="KAF4094235.1"/>
    </source>
</evidence>
<dbReference type="InterPro" id="IPR013783">
    <property type="entry name" value="Ig-like_fold"/>
</dbReference>
<keyword evidence="8" id="KW-1015">Disulfide bond</keyword>
<dbReference type="SMART" id="SM00408">
    <property type="entry name" value="IGc2"/>
    <property type="match status" value="10"/>
</dbReference>
<proteinExistence type="predicted"/>
<dbReference type="EMBL" id="JAAGNN010000001">
    <property type="protein sequence ID" value="KAF4094235.1"/>
    <property type="molecule type" value="Genomic_DNA"/>
</dbReference>
<keyword evidence="14" id="KW-1185">Reference proteome</keyword>
<evidence type="ECO:0000313" key="14">
    <source>
        <dbReference type="Proteomes" id="UP000593565"/>
    </source>
</evidence>
<keyword evidence="5" id="KW-0677">Repeat</keyword>
<accession>A0A7J6BGJ6</accession>
<dbReference type="Gene3D" id="3.80.10.10">
    <property type="entry name" value="Ribonuclease Inhibitor"/>
    <property type="match status" value="2"/>
</dbReference>
<dbReference type="FunFam" id="2.60.40.10:FF:001306">
    <property type="entry name" value="Matrix remodeling associated 5"/>
    <property type="match status" value="1"/>
</dbReference>
<comment type="caution">
    <text evidence="13">The sequence shown here is derived from an EMBL/GenBank/DDBJ whole genome shotgun (WGS) entry which is preliminary data.</text>
</comment>
<feature type="domain" description="Ig-like" evidence="12">
    <location>
        <begin position="1148"/>
        <end position="1235"/>
    </location>
</feature>
<evidence type="ECO:0000256" key="8">
    <source>
        <dbReference type="ARBA" id="ARBA00023157"/>
    </source>
</evidence>
<dbReference type="Pfam" id="PF13855">
    <property type="entry name" value="LRR_8"/>
    <property type="match status" value="2"/>
</dbReference>
<feature type="domain" description="Ig-like" evidence="12">
    <location>
        <begin position="1335"/>
        <end position="1430"/>
    </location>
</feature>
<evidence type="ECO:0000256" key="4">
    <source>
        <dbReference type="ARBA" id="ARBA00022729"/>
    </source>
</evidence>
<feature type="domain" description="Ig-like" evidence="12">
    <location>
        <begin position="845"/>
        <end position="944"/>
    </location>
</feature>
<dbReference type="InterPro" id="IPR007110">
    <property type="entry name" value="Ig-like_dom"/>
</dbReference>
<feature type="domain" description="Ig-like" evidence="12">
    <location>
        <begin position="552"/>
        <end position="639"/>
    </location>
</feature>
<feature type="domain" description="Ig-like" evidence="12">
    <location>
        <begin position="454"/>
        <end position="544"/>
    </location>
</feature>
<dbReference type="CDD" id="cd00096">
    <property type="entry name" value="Ig"/>
    <property type="match status" value="1"/>
</dbReference>
<keyword evidence="4 11" id="KW-0732">Signal</keyword>
<evidence type="ECO:0000256" key="11">
    <source>
        <dbReference type="SAM" id="SignalP"/>
    </source>
</evidence>
<keyword evidence="3" id="KW-0812">Transmembrane</keyword>
<protein>
    <recommendedName>
        <fullName evidence="12">Ig-like domain-containing protein</fullName>
    </recommendedName>
</protein>
<sequence length="1430" mass="158540">MATLGVSAPWLKAALFLLLLILPSCVCVCLRSCSCPNPKEVHCTFRHLLSTPRNLPVDTERVNLGYNSIVAVGTTDFGHLNQLEMLMLHGNEISTVASGSFYQLRSLQILKLSYNKLRRVDPSIFEGLTSLVRLHLDHNLIHFIEPFSFNGLTSLKLLQLENNRLQDLHPHTFTTLSFLGTFWGSGLRHLHLADNQIQFLLPGTFRHLSRLEVLSLHNNPWICDCQLHWLLEWDKKHAGVIKCKKDRDSASSENCAVCASPQRLNNSQIFQLSAQQLSCDRPSLQSPLKLGEYNALEDQEPDLPYTKDLEHPIGHLAFMLSDSHGNRAHVACDVNRPVEGTSMVWEKLKKSDEVAVNVTLLTLLECEIDRDALQNLWRLVAYYYESPAILERGARHENTSKVTFQYSQVTTATSKPHSTASILYGNRWHYSNFGPKKLSTALPFPKLMGSGVKPRIMTVDSATLSALAETNVLLHCQASGDPKPVISWTKVSTGATIQANTKHGQRFEVFPNGSFVIKKVQLQDRGQYLCTAQNNFGSDRMVVTLIVQIEPPKIEGPKYRDVSVYLGKPISLDCIASGKPQSQVSWILPDRTIVQELITLDRPISLFPNGTLSIHSANFSIKGNYKCIASNAAGADTLTYQLHVAALPPTIKEESSENIHVNTGRSIYVHCTANGEPEPLLKWVLPDGSQLKPTQFIGSRLFIFPNGTLYIKSIIPVDAGRYACSATNVVGFAQRVVKLDIRQESPGPWKSPSQQHSVSAMYGSTVFLHCPESADHHRGTVWRLPSRTLLEHHYSPHRHINAFPNGTLRILQLTEKDQGSYLCMYQRPNGEDMELFELEVLMKPPKIENMGSQQKRVTNGENFLVDCVASGLPDPEVYWSLPDGTMINNALQSDDSGTRSRRYIIFENGTLLLPYMGKSDEGDYTCYAKNTLGEDAMKVSVQVVQNSPRISSKGQGSLHFPLGHSAQLKCDATGEPPPTIIWISPNNEMITLSSVKYQILNDGTLIINKVTLADQGKYTCVARNSAGDDIKNVKLQVESSEPYINGQSGRTDSRVLSVSYQTVLMHCKAEGMPEPQITWTTSFGMSLPTPYVGGRFQVHKNGTLELRGIRKTDEGKFLCVARNYLGEASLAIDLEVASLAEKPSFLIPNIEVLSLKPDGDDISLQCRAMGKPKPEFVWILPNSTQLVPGMKLKRFIHSLENGSLHIIQPVPSDKGVYRCLAKNVAGQAEKRYALEPGRKPQIRGTPTPMKISFGQTLNMPCTVEGWTQATITWTLPNGLVLDRPQVNGRITVLSNGTLQLRETAKSDRGTYICKATNMFGSSTLSYPVTIMVLPPQITNAPPSIMRVAKGSLVTLKCIATGTPKPDISWTLPGRTTLVPNNRFTSLGGIYMTEDGSLVIQYPSLMNSGIYKCNAKNALGMDFKATYLQVN</sequence>
<dbReference type="FunFam" id="2.60.40.10:FF:001402">
    <property type="entry name" value="Matrix remodeling associated 5"/>
    <property type="match status" value="1"/>
</dbReference>
<keyword evidence="7" id="KW-0472">Membrane</keyword>
<dbReference type="SUPFAM" id="SSF48726">
    <property type="entry name" value="Immunoglobulin"/>
    <property type="match status" value="10"/>
</dbReference>
<dbReference type="SMART" id="SM00082">
    <property type="entry name" value="LRRCT"/>
    <property type="match status" value="1"/>
</dbReference>
<dbReference type="FunFam" id="2.60.40.10:FF:001377">
    <property type="entry name" value="Matrix remodeling associated 5"/>
    <property type="match status" value="1"/>
</dbReference>
<dbReference type="InterPro" id="IPR003599">
    <property type="entry name" value="Ig_sub"/>
</dbReference>
<reference evidence="13 14" key="1">
    <citation type="submission" date="2020-02" db="EMBL/GenBank/DDBJ databases">
        <title>A chromosome-scale genome assembly of the black bullhead catfish (Ameiurus melas).</title>
        <authorList>
            <person name="Wen M."/>
            <person name="Zham M."/>
            <person name="Cabau C."/>
            <person name="Klopp C."/>
            <person name="Donnadieu C."/>
            <person name="Roques C."/>
            <person name="Bouchez O."/>
            <person name="Lampietro C."/>
            <person name="Jouanno E."/>
            <person name="Herpin A."/>
            <person name="Louis A."/>
            <person name="Berthelot C."/>
            <person name="Parey E."/>
            <person name="Roest-Crollius H."/>
            <person name="Braasch I."/>
            <person name="Postlethwait J."/>
            <person name="Robinson-Rechavi M."/>
            <person name="Echchiki A."/>
            <person name="Begum T."/>
            <person name="Montfort J."/>
            <person name="Schartl M."/>
            <person name="Bobe J."/>
            <person name="Guiguen Y."/>
        </authorList>
    </citation>
    <scope>NUCLEOTIDE SEQUENCE [LARGE SCALE GENOMIC DNA]</scope>
    <source>
        <strain evidence="13">M_S1</strain>
        <tissue evidence="13">Blood</tissue>
    </source>
</reference>
<dbReference type="PANTHER" id="PTHR45842:SF25">
    <property type="entry name" value="CARBOXYPEPTIDASE N SUBUNIT 2-LIKE"/>
    <property type="match status" value="1"/>
</dbReference>
<evidence type="ECO:0000256" key="9">
    <source>
        <dbReference type="ARBA" id="ARBA00023180"/>
    </source>
</evidence>
<dbReference type="Pfam" id="PF07679">
    <property type="entry name" value="I-set"/>
    <property type="match status" value="4"/>
</dbReference>
<dbReference type="InterPro" id="IPR003591">
    <property type="entry name" value="Leu-rich_rpt_typical-subtyp"/>
</dbReference>